<dbReference type="AlphaFoldDB" id="V2XU48"/>
<proteinExistence type="predicted"/>
<dbReference type="HOGENOM" id="CLU_1384465_0_0_1"/>
<reference evidence="1 2" key="1">
    <citation type="journal article" date="2014" name="BMC Genomics">
        <title>Genome and secretome analysis of the hemibiotrophic fungal pathogen, Moniliophthora roreri, which causes frosty pod rot disease of cacao: mechanisms of the biotrophic and necrotrophic phases.</title>
        <authorList>
            <person name="Meinhardt L.W."/>
            <person name="Costa G.G.L."/>
            <person name="Thomazella D.P.T."/>
            <person name="Teixeira P.J.P.L."/>
            <person name="Carazzolle M.F."/>
            <person name="Schuster S.C."/>
            <person name="Carlson J.E."/>
            <person name="Guiltinan M.J."/>
            <person name="Mieczkowski P."/>
            <person name="Farmer A."/>
            <person name="Ramaraj T."/>
            <person name="Crozier J."/>
            <person name="Davis R.E."/>
            <person name="Shao J."/>
            <person name="Melnick R.L."/>
            <person name="Pereira G.A.G."/>
            <person name="Bailey B.A."/>
        </authorList>
    </citation>
    <scope>NUCLEOTIDE SEQUENCE [LARGE SCALE GENOMIC DNA]</scope>
    <source>
        <strain evidence="1 2">MCA 2997</strain>
    </source>
</reference>
<name>V2XU48_MONRO</name>
<dbReference type="OrthoDB" id="2872394at2759"/>
<dbReference type="EMBL" id="AWSO01000028">
    <property type="protein sequence ID" value="ESK97292.1"/>
    <property type="molecule type" value="Genomic_DNA"/>
</dbReference>
<organism evidence="1 2">
    <name type="scientific">Moniliophthora roreri (strain MCA 2997)</name>
    <name type="common">Cocoa frosty pod rot fungus</name>
    <name type="synonym">Crinipellis roreri</name>
    <dbReference type="NCBI Taxonomy" id="1381753"/>
    <lineage>
        <taxon>Eukaryota</taxon>
        <taxon>Fungi</taxon>
        <taxon>Dikarya</taxon>
        <taxon>Basidiomycota</taxon>
        <taxon>Agaricomycotina</taxon>
        <taxon>Agaricomycetes</taxon>
        <taxon>Agaricomycetidae</taxon>
        <taxon>Agaricales</taxon>
        <taxon>Marasmiineae</taxon>
        <taxon>Marasmiaceae</taxon>
        <taxon>Moniliophthora</taxon>
    </lineage>
</organism>
<dbReference type="KEGG" id="mrr:Moror_17857"/>
<gene>
    <name evidence="1" type="ORF">Moror_17857</name>
</gene>
<evidence type="ECO:0000313" key="1">
    <source>
        <dbReference type="EMBL" id="ESK97292.1"/>
    </source>
</evidence>
<evidence type="ECO:0000313" key="2">
    <source>
        <dbReference type="Proteomes" id="UP000017559"/>
    </source>
</evidence>
<protein>
    <submittedName>
        <fullName evidence="1">Uncharacterized protein</fullName>
    </submittedName>
</protein>
<dbReference type="Proteomes" id="UP000017559">
    <property type="component" value="Unassembled WGS sequence"/>
</dbReference>
<keyword evidence="2" id="KW-1185">Reference proteome</keyword>
<comment type="caution">
    <text evidence="1">The sequence shown here is derived from an EMBL/GenBank/DDBJ whole genome shotgun (WGS) entry which is preliminary data.</text>
</comment>
<accession>V2XU48</accession>
<sequence>MIEALDADSRNILSFTPPNLALQLAIGCKRNAWYLIFARQYPTADSRIICRLDRPGTHNWSSRCERRFWFNPKSFTGWEPPGQSLLEYLLSLDPPILKVISSEQDFSNPIEIAILIPEQELAHWCERCHLWETVKESGDARWIMYRSKSHPGYLCPPCSRKDWLCPRIYRLVYHLLATSFSALFRNDSASVFSYASD</sequence>